<dbReference type="Pfam" id="PF00059">
    <property type="entry name" value="Lectin_C"/>
    <property type="match status" value="1"/>
</dbReference>
<sequence length="158" mass="18103">MKAECLIVMILLICAQAFNVPNNGSTQHWFKINDTNYVIELAITANFWSAMEYCTSHNMQLVSMDTLEENSEVYAQVSNIVLNNSLNFWSAGNILGDDKSIWIWMTTGKVISINSWRAREPNTQRLTDLCLSLLYPKDENGWWTAHPCTTRDAFICKQ</sequence>
<proteinExistence type="predicted"/>
<evidence type="ECO:0000259" key="2">
    <source>
        <dbReference type="PROSITE" id="PS50041"/>
    </source>
</evidence>
<dbReference type="Proteomes" id="UP001153709">
    <property type="component" value="Chromosome 7"/>
</dbReference>
<evidence type="ECO:0000256" key="1">
    <source>
        <dbReference type="SAM" id="SignalP"/>
    </source>
</evidence>
<evidence type="ECO:0000313" key="3">
    <source>
        <dbReference type="EMBL" id="CAG9837406.1"/>
    </source>
</evidence>
<dbReference type="InterPro" id="IPR016186">
    <property type="entry name" value="C-type_lectin-like/link_sf"/>
</dbReference>
<dbReference type="CDD" id="cd00037">
    <property type="entry name" value="CLECT"/>
    <property type="match status" value="1"/>
</dbReference>
<dbReference type="SUPFAM" id="SSF56436">
    <property type="entry name" value="C-type lectin-like"/>
    <property type="match status" value="1"/>
</dbReference>
<feature type="signal peptide" evidence="1">
    <location>
        <begin position="1"/>
        <end position="17"/>
    </location>
</feature>
<dbReference type="AlphaFoldDB" id="A0A9N9T7K1"/>
<reference evidence="3" key="1">
    <citation type="submission" date="2022-01" db="EMBL/GenBank/DDBJ databases">
        <authorList>
            <person name="King R."/>
        </authorList>
    </citation>
    <scope>NUCLEOTIDE SEQUENCE</scope>
</reference>
<gene>
    <name evidence="3" type="ORF">DIABBA_LOCUS10390</name>
</gene>
<dbReference type="PROSITE" id="PS50041">
    <property type="entry name" value="C_TYPE_LECTIN_2"/>
    <property type="match status" value="1"/>
</dbReference>
<dbReference type="OrthoDB" id="6650247at2759"/>
<keyword evidence="1" id="KW-0732">Signal</keyword>
<feature type="domain" description="C-type lectin" evidence="2">
    <location>
        <begin position="32"/>
        <end position="157"/>
    </location>
</feature>
<dbReference type="InterPro" id="IPR001304">
    <property type="entry name" value="C-type_lectin-like"/>
</dbReference>
<protein>
    <recommendedName>
        <fullName evidence="2">C-type lectin domain-containing protein</fullName>
    </recommendedName>
</protein>
<evidence type="ECO:0000313" key="4">
    <source>
        <dbReference type="Proteomes" id="UP001153709"/>
    </source>
</evidence>
<name>A0A9N9T7K1_DIABA</name>
<dbReference type="Gene3D" id="3.10.100.10">
    <property type="entry name" value="Mannose-Binding Protein A, subunit A"/>
    <property type="match status" value="1"/>
</dbReference>
<dbReference type="SMART" id="SM00034">
    <property type="entry name" value="CLECT"/>
    <property type="match status" value="1"/>
</dbReference>
<dbReference type="InterPro" id="IPR016187">
    <property type="entry name" value="CTDL_fold"/>
</dbReference>
<feature type="chain" id="PRO_5040501929" description="C-type lectin domain-containing protein" evidence="1">
    <location>
        <begin position="18"/>
        <end position="158"/>
    </location>
</feature>
<keyword evidence="4" id="KW-1185">Reference proteome</keyword>
<accession>A0A9N9T7K1</accession>
<organism evidence="3 4">
    <name type="scientific">Diabrotica balteata</name>
    <name type="common">Banded cucumber beetle</name>
    <dbReference type="NCBI Taxonomy" id="107213"/>
    <lineage>
        <taxon>Eukaryota</taxon>
        <taxon>Metazoa</taxon>
        <taxon>Ecdysozoa</taxon>
        <taxon>Arthropoda</taxon>
        <taxon>Hexapoda</taxon>
        <taxon>Insecta</taxon>
        <taxon>Pterygota</taxon>
        <taxon>Neoptera</taxon>
        <taxon>Endopterygota</taxon>
        <taxon>Coleoptera</taxon>
        <taxon>Polyphaga</taxon>
        <taxon>Cucujiformia</taxon>
        <taxon>Chrysomeloidea</taxon>
        <taxon>Chrysomelidae</taxon>
        <taxon>Galerucinae</taxon>
        <taxon>Diabroticina</taxon>
        <taxon>Diabroticites</taxon>
        <taxon>Diabrotica</taxon>
    </lineage>
</organism>
<dbReference type="EMBL" id="OU898282">
    <property type="protein sequence ID" value="CAG9837406.1"/>
    <property type="molecule type" value="Genomic_DNA"/>
</dbReference>